<dbReference type="VEuPathDB" id="ToxoDB:cyc_00065"/>
<feature type="signal peptide" evidence="6">
    <location>
        <begin position="1"/>
        <end position="16"/>
    </location>
</feature>
<keyword evidence="4" id="KW-0175">Coiled coil</keyword>
<sequence length="635" mass="69356">MCRALLLAALGHSTRGIPSLSLTSTVQSVRQKQQQQRPRASGAERRIIGHRLQAVGLKIKADDTEGALEQLQELIEAYSAAFRGSGTGEAALASGSAALPGKPSVAAAVVGAATAAATNNVTAVGAMLALVQQQQQEVQQRAVAAATELLLLKRNLGWRAFRDSGLLLLLQRRKSLPPQGLLLTLLVNEALACGKGDSCDWECSASLPSAGSGSFAVERLRQALVARGERPLIIIPGVYFWGMRTSTGGAASSAASRKLERQQQKQQQATGKDGGTNSSVLCELGLCVKCSDEVHVPNQSKRCSSSSSKMGAEQASSRRIGSRKTQKLTCQDKALLQLWQQQRCLFVCGTGAHDDHYHLLATLRILALPEAQSEQQPYAEEATQTLPEGLPLAPESSQQQPLVPQESYAGMEKSRSRWRGDQAFFGSEAQQKPEHQQQRHGAVQQRNQPTCRGANAQLALREGGQQQHQKQQHQQEQPLRQQPAHEQESTTSKRENELQQHRERGFFAGERRLVTARIQQHQPQQREAREIWHIPVENPSEAAAASPAGASDAVNSSSFLHQQQGATAAWELPSLQLLSTVDNPRAWQQQEALEGERLWLGFDTLPLVTRIAAVSSKLQQLQQQQRRKQQHELGE</sequence>
<organism evidence="7 8">
    <name type="scientific">Cyclospora cayetanensis</name>
    <dbReference type="NCBI Taxonomy" id="88456"/>
    <lineage>
        <taxon>Eukaryota</taxon>
        <taxon>Sar</taxon>
        <taxon>Alveolata</taxon>
        <taxon>Apicomplexa</taxon>
        <taxon>Conoidasida</taxon>
        <taxon>Coccidia</taxon>
        <taxon>Eucoccidiorida</taxon>
        <taxon>Eimeriorina</taxon>
        <taxon>Eimeriidae</taxon>
        <taxon>Cyclospora</taxon>
    </lineage>
</organism>
<dbReference type="InParanoid" id="A0A1D3CVH8"/>
<feature type="coiled-coil region" evidence="4">
    <location>
        <begin position="54"/>
        <end position="81"/>
    </location>
</feature>
<dbReference type="PANTHER" id="PTHR46543">
    <property type="entry name" value="ZINC FINGER CCHC DOMAIN-CONTAINING PROTEIN 7"/>
    <property type="match status" value="1"/>
</dbReference>
<dbReference type="Proteomes" id="UP000095192">
    <property type="component" value="Unassembled WGS sequence"/>
</dbReference>
<protein>
    <submittedName>
        <fullName evidence="7">Uncharacterized protein</fullName>
    </submittedName>
</protein>
<keyword evidence="2" id="KW-0677">Repeat</keyword>
<dbReference type="GO" id="GO:0071037">
    <property type="term" value="P:nuclear polyadenylation-dependent snRNA catabolic process"/>
    <property type="evidence" value="ECO:0007669"/>
    <property type="project" value="TreeGrafter"/>
</dbReference>
<dbReference type="VEuPathDB" id="ToxoDB:LOC113147558"/>
<feature type="region of interest" description="Disordered" evidence="5">
    <location>
        <begin position="252"/>
        <end position="275"/>
    </location>
</feature>
<comment type="subcellular location">
    <subcellularLocation>
        <location evidence="1">Nucleus</location>
    </subcellularLocation>
</comment>
<accession>A0A1D3CVH8</accession>
<dbReference type="PANTHER" id="PTHR46543:SF2">
    <property type="entry name" value="AGAP013096-PA"/>
    <property type="match status" value="1"/>
</dbReference>
<feature type="compositionally biased region" description="Basic and acidic residues" evidence="5">
    <location>
        <begin position="483"/>
        <end position="499"/>
    </location>
</feature>
<gene>
    <name evidence="7" type="ORF">cyc_00065</name>
</gene>
<evidence type="ECO:0000256" key="4">
    <source>
        <dbReference type="SAM" id="Coils"/>
    </source>
</evidence>
<feature type="chain" id="PRO_5008913931" evidence="6">
    <location>
        <begin position="17"/>
        <end position="635"/>
    </location>
</feature>
<feature type="compositionally biased region" description="Low complexity" evidence="5">
    <location>
        <begin position="460"/>
        <end position="482"/>
    </location>
</feature>
<keyword evidence="6" id="KW-0732">Signal</keyword>
<evidence type="ECO:0000256" key="5">
    <source>
        <dbReference type="SAM" id="MobiDB-lite"/>
    </source>
</evidence>
<evidence type="ECO:0000256" key="6">
    <source>
        <dbReference type="SAM" id="SignalP"/>
    </source>
</evidence>
<evidence type="ECO:0000313" key="7">
    <source>
        <dbReference type="EMBL" id="OEH75215.1"/>
    </source>
</evidence>
<dbReference type="InterPro" id="IPR051644">
    <property type="entry name" value="TRAMP_AT-DNA-binding"/>
</dbReference>
<keyword evidence="8" id="KW-1185">Reference proteome</keyword>
<dbReference type="GO" id="GO:0031499">
    <property type="term" value="C:TRAMP complex"/>
    <property type="evidence" value="ECO:0007669"/>
    <property type="project" value="TreeGrafter"/>
</dbReference>
<evidence type="ECO:0000313" key="8">
    <source>
        <dbReference type="Proteomes" id="UP000095192"/>
    </source>
</evidence>
<dbReference type="GO" id="GO:0071038">
    <property type="term" value="P:TRAMP-dependent tRNA surveillance pathway"/>
    <property type="evidence" value="ECO:0007669"/>
    <property type="project" value="TreeGrafter"/>
</dbReference>
<evidence type="ECO:0000256" key="1">
    <source>
        <dbReference type="ARBA" id="ARBA00004123"/>
    </source>
</evidence>
<dbReference type="GO" id="GO:0071031">
    <property type="term" value="P:nuclear mRNA surveillance of mRNA 3'-end processing"/>
    <property type="evidence" value="ECO:0007669"/>
    <property type="project" value="TreeGrafter"/>
</dbReference>
<dbReference type="GO" id="GO:0003723">
    <property type="term" value="F:RNA binding"/>
    <property type="evidence" value="ECO:0007669"/>
    <property type="project" value="TreeGrafter"/>
</dbReference>
<feature type="region of interest" description="Disordered" evidence="5">
    <location>
        <begin position="298"/>
        <end position="323"/>
    </location>
</feature>
<dbReference type="GO" id="GO:0071039">
    <property type="term" value="P:nuclear polyadenylation-dependent CUT catabolic process"/>
    <property type="evidence" value="ECO:0007669"/>
    <property type="project" value="TreeGrafter"/>
</dbReference>
<dbReference type="GO" id="GO:0071036">
    <property type="term" value="P:nuclear polyadenylation-dependent snoRNA catabolic process"/>
    <property type="evidence" value="ECO:0007669"/>
    <property type="project" value="TreeGrafter"/>
</dbReference>
<feature type="region of interest" description="Disordered" evidence="5">
    <location>
        <begin position="428"/>
        <end position="448"/>
    </location>
</feature>
<feature type="region of interest" description="Disordered" evidence="5">
    <location>
        <begin position="389"/>
        <end position="416"/>
    </location>
</feature>
<proteinExistence type="predicted"/>
<keyword evidence="3" id="KW-0539">Nucleus</keyword>
<dbReference type="AlphaFoldDB" id="A0A1D3CVH8"/>
<evidence type="ECO:0000256" key="2">
    <source>
        <dbReference type="ARBA" id="ARBA00022737"/>
    </source>
</evidence>
<dbReference type="EMBL" id="JROU02001794">
    <property type="protein sequence ID" value="OEH75215.1"/>
    <property type="molecule type" value="Genomic_DNA"/>
</dbReference>
<evidence type="ECO:0000256" key="3">
    <source>
        <dbReference type="ARBA" id="ARBA00023242"/>
    </source>
</evidence>
<feature type="region of interest" description="Disordered" evidence="5">
    <location>
        <begin position="460"/>
        <end position="499"/>
    </location>
</feature>
<name>A0A1D3CVH8_9EIME</name>
<comment type="caution">
    <text evidence="7">The sequence shown here is derived from an EMBL/GenBank/DDBJ whole genome shotgun (WGS) entry which is preliminary data.</text>
</comment>
<dbReference type="GO" id="GO:0071035">
    <property type="term" value="P:nuclear polyadenylation-dependent rRNA catabolic process"/>
    <property type="evidence" value="ECO:0007669"/>
    <property type="project" value="TreeGrafter"/>
</dbReference>
<reference evidence="7 8" key="1">
    <citation type="journal article" date="2016" name="BMC Genomics">
        <title>Comparative genomics reveals Cyclospora cayetanensis possesses coccidia-like metabolism and invasion components but unique surface antigens.</title>
        <authorList>
            <person name="Liu S."/>
            <person name="Wang L."/>
            <person name="Zheng H."/>
            <person name="Xu Z."/>
            <person name="Roellig D.M."/>
            <person name="Li N."/>
            <person name="Frace M.A."/>
            <person name="Tang K."/>
            <person name="Arrowood M.J."/>
            <person name="Moss D.M."/>
            <person name="Zhang L."/>
            <person name="Feng Y."/>
            <person name="Xiao L."/>
        </authorList>
    </citation>
    <scope>NUCLEOTIDE SEQUENCE [LARGE SCALE GENOMIC DNA]</scope>
    <source>
        <strain evidence="7 8">CHN_HEN01</strain>
    </source>
</reference>